<evidence type="ECO:0000313" key="2">
    <source>
        <dbReference type="EMBL" id="TKX25524.1"/>
    </source>
</evidence>
<evidence type="ECO:0000256" key="1">
    <source>
        <dbReference type="SAM" id="MobiDB-lite"/>
    </source>
</evidence>
<reference evidence="2 3" key="1">
    <citation type="submission" date="2018-02" db="EMBL/GenBank/DDBJ databases">
        <title>Draft genome sequences of Elsinoe sp., causing black scab on jojoba.</title>
        <authorList>
            <person name="Stodart B."/>
            <person name="Jeffress S."/>
            <person name="Ash G."/>
            <person name="Arun Chinnappa K."/>
        </authorList>
    </citation>
    <scope>NUCLEOTIDE SEQUENCE [LARGE SCALE GENOMIC DNA]</scope>
    <source>
        <strain evidence="2 3">Hillstone_2</strain>
    </source>
</reference>
<dbReference type="AlphaFoldDB" id="A0A4U7BB76"/>
<feature type="compositionally biased region" description="Low complexity" evidence="1">
    <location>
        <begin position="491"/>
        <end position="504"/>
    </location>
</feature>
<feature type="region of interest" description="Disordered" evidence="1">
    <location>
        <begin position="491"/>
        <end position="569"/>
    </location>
</feature>
<gene>
    <name evidence="2" type="ORF">C1H76_2174</name>
</gene>
<dbReference type="Proteomes" id="UP000308133">
    <property type="component" value="Unassembled WGS sequence"/>
</dbReference>
<comment type="caution">
    <text evidence="2">The sequence shown here is derived from an EMBL/GenBank/DDBJ whole genome shotgun (WGS) entry which is preliminary data.</text>
</comment>
<name>A0A4U7BB76_9PEZI</name>
<evidence type="ECO:0000313" key="3">
    <source>
        <dbReference type="Proteomes" id="UP000308133"/>
    </source>
</evidence>
<organism evidence="2 3">
    <name type="scientific">Elsinoe australis</name>
    <dbReference type="NCBI Taxonomy" id="40998"/>
    <lineage>
        <taxon>Eukaryota</taxon>
        <taxon>Fungi</taxon>
        <taxon>Dikarya</taxon>
        <taxon>Ascomycota</taxon>
        <taxon>Pezizomycotina</taxon>
        <taxon>Dothideomycetes</taxon>
        <taxon>Dothideomycetidae</taxon>
        <taxon>Myriangiales</taxon>
        <taxon>Elsinoaceae</taxon>
        <taxon>Elsinoe</taxon>
    </lineage>
</organism>
<accession>A0A4U7BB76</accession>
<feature type="region of interest" description="Disordered" evidence="1">
    <location>
        <begin position="99"/>
        <end position="119"/>
    </location>
</feature>
<protein>
    <submittedName>
        <fullName evidence="2">Uncharacterized protein</fullName>
    </submittedName>
</protein>
<sequence length="569" mass="62694">MSRSTDKSGLWDLPRDHAMAIEGELRLHIKGLNLARFHKIWCDGTNNEQYTPPHNRELVVDPDVLEDATGLEPTPLDQMPGDDCVQCLVVGVIDMDLNFPDDPHTTQDGAARRRPRTSSGDELLVPDFPLLRVVYVMTEKIVTGPKLYVAVPLKTESGRCALRPIKAGKVFFFSEYWEGVPQGLMKSKRQPAVLNAVKRNGARNQVEASSSVVQVREQNNPRDFTAISKEENLGALLAAQEAFHSELGQPESLAIMLNHLELYDPSLRFRPSSSDQGVRRFFDFRAPMSMEEVQQLRKELQASNENITDQIDDNSVLATHRTLVELGIGPNIPYSALPFFLCHVSIYDLDPDNQEFMQGTVETSVTAARLHYRFPANTTLSSTTDHTTAGNTGALLRSFLFSVREAAGKFAEASVALEGSWGKVAKHTGLEDLRKKFFSTVDRTAFQSFATQIMVIFRDQFTAGAANMSQHLLELCRRVDQGLANPRQIASSGVGSVDVSEGAADPSQPGQQSKEKDDRQSVQELPGPSGGKGKGKASAPRASGARRRSKKATVLDVAEEDQAESMELD</sequence>
<dbReference type="EMBL" id="PTQR01000028">
    <property type="protein sequence ID" value="TKX25524.1"/>
    <property type="molecule type" value="Genomic_DNA"/>
</dbReference>
<proteinExistence type="predicted"/>
<feature type="compositionally biased region" description="Acidic residues" evidence="1">
    <location>
        <begin position="557"/>
        <end position="569"/>
    </location>
</feature>